<organism evidence="4 5">
    <name type="scientific">Sulfurimonas diazotrophicus</name>
    <dbReference type="NCBI Taxonomy" id="3131939"/>
    <lineage>
        <taxon>Bacteria</taxon>
        <taxon>Pseudomonadati</taxon>
        <taxon>Campylobacterota</taxon>
        <taxon>Epsilonproteobacteria</taxon>
        <taxon>Campylobacterales</taxon>
        <taxon>Sulfurimonadaceae</taxon>
        <taxon>Sulfurimonas</taxon>
    </lineage>
</organism>
<keyword evidence="1" id="KW-0805">Transcription regulation</keyword>
<reference evidence="4 5" key="1">
    <citation type="submission" date="2024-03" db="EMBL/GenBank/DDBJ databases">
        <title>Sulfurimonas sp. HSL3-1.</title>
        <authorList>
            <person name="Wang S."/>
        </authorList>
    </citation>
    <scope>NUCLEOTIDE SEQUENCE [LARGE SCALE GENOMIC DNA]</scope>
    <source>
        <strain evidence="4 5">HSL3-1</strain>
    </source>
</reference>
<dbReference type="InterPro" id="IPR009057">
    <property type="entry name" value="Homeodomain-like_sf"/>
</dbReference>
<evidence type="ECO:0000313" key="4">
    <source>
        <dbReference type="EMBL" id="XAU15611.1"/>
    </source>
</evidence>
<keyword evidence="2" id="KW-0804">Transcription</keyword>
<evidence type="ECO:0000259" key="3">
    <source>
        <dbReference type="PROSITE" id="PS01124"/>
    </source>
</evidence>
<gene>
    <name evidence="4" type="ORF">WCY31_02665</name>
</gene>
<sequence>MKTEQLDRYREEIKSRIGAEFRGENAISTPVDELSFYYSSTPTNMLATIYEPSICVIVQGSKEVGVDEELIPYDPNMYLLASVHMPARVRITEATESRPYMGLTVTFSMEQIFDVLKEVGRSSNPSKGAKRGLYFGDMQPRLLDPVARLVRLLETPEDIPVLAPLITKEILYNVMRDEGGDFIRQYVMDGSATQRVVKAITKIKDEFREALQVKELAHHVGMSESSLYANFKKITGMSPLQFQKSLRLQEARQLLMSRDVEAAEVAFEVGYESPSQFSREYARMFGLPPKTDTRL</sequence>
<dbReference type="RefSeq" id="WP_345973026.1">
    <property type="nucleotide sequence ID" value="NZ_CP147920.1"/>
</dbReference>
<dbReference type="InterPro" id="IPR018060">
    <property type="entry name" value="HTH_AraC"/>
</dbReference>
<proteinExistence type="predicted"/>
<feature type="domain" description="HTH araC/xylS-type" evidence="3">
    <location>
        <begin position="197"/>
        <end position="295"/>
    </location>
</feature>
<dbReference type="Proteomes" id="UP001447842">
    <property type="component" value="Chromosome"/>
</dbReference>
<dbReference type="Gene3D" id="1.10.10.60">
    <property type="entry name" value="Homeodomain-like"/>
    <property type="match status" value="2"/>
</dbReference>
<dbReference type="Pfam" id="PF06719">
    <property type="entry name" value="AraC_N"/>
    <property type="match status" value="1"/>
</dbReference>
<dbReference type="SUPFAM" id="SSF46689">
    <property type="entry name" value="Homeodomain-like"/>
    <property type="match status" value="2"/>
</dbReference>
<dbReference type="Pfam" id="PF12833">
    <property type="entry name" value="HTH_18"/>
    <property type="match status" value="1"/>
</dbReference>
<dbReference type="PANTHER" id="PTHR43436:SF1">
    <property type="entry name" value="TRANSCRIPTIONAL REGULATORY PROTEIN"/>
    <property type="match status" value="1"/>
</dbReference>
<evidence type="ECO:0000256" key="2">
    <source>
        <dbReference type="ARBA" id="ARBA00023163"/>
    </source>
</evidence>
<dbReference type="EMBL" id="CP147920">
    <property type="protein sequence ID" value="XAU15611.1"/>
    <property type="molecule type" value="Genomic_DNA"/>
</dbReference>
<evidence type="ECO:0000256" key="1">
    <source>
        <dbReference type="ARBA" id="ARBA00023015"/>
    </source>
</evidence>
<protein>
    <submittedName>
        <fullName evidence="4">AraC family transcriptional regulator</fullName>
    </submittedName>
</protein>
<evidence type="ECO:0000313" key="5">
    <source>
        <dbReference type="Proteomes" id="UP001447842"/>
    </source>
</evidence>
<dbReference type="PANTHER" id="PTHR43436">
    <property type="entry name" value="ARAC-FAMILY TRANSCRIPTIONAL REGULATOR"/>
    <property type="match status" value="1"/>
</dbReference>
<accession>A0ABZ3HAR0</accession>
<dbReference type="PROSITE" id="PS01124">
    <property type="entry name" value="HTH_ARAC_FAMILY_2"/>
    <property type="match status" value="1"/>
</dbReference>
<dbReference type="InterPro" id="IPR009594">
    <property type="entry name" value="Tscrpt_reg_HTH_AraC_N"/>
</dbReference>
<dbReference type="SMART" id="SM00342">
    <property type="entry name" value="HTH_ARAC"/>
    <property type="match status" value="1"/>
</dbReference>
<name>A0ABZ3HAR0_9BACT</name>
<keyword evidence="5" id="KW-1185">Reference proteome</keyword>